<dbReference type="Pfam" id="PF13489">
    <property type="entry name" value="Methyltransf_23"/>
    <property type="match status" value="1"/>
</dbReference>
<reference evidence="3" key="1">
    <citation type="submission" date="2020-03" db="EMBL/GenBank/DDBJ databases">
        <title>The deep terrestrial virosphere.</title>
        <authorList>
            <person name="Holmfeldt K."/>
            <person name="Nilsson E."/>
            <person name="Simone D."/>
            <person name="Lopez-Fernandez M."/>
            <person name="Wu X."/>
            <person name="de Brujin I."/>
            <person name="Lundin D."/>
            <person name="Andersson A."/>
            <person name="Bertilsson S."/>
            <person name="Dopson M."/>
        </authorList>
    </citation>
    <scope>NUCLEOTIDE SEQUENCE</scope>
    <source>
        <strain evidence="3">MM415B01340</strain>
    </source>
</reference>
<dbReference type="InterPro" id="IPR029044">
    <property type="entry name" value="Nucleotide-diphossugar_trans"/>
</dbReference>
<proteinExistence type="predicted"/>
<dbReference type="InterPro" id="IPR019734">
    <property type="entry name" value="TPR_rpt"/>
</dbReference>
<name>A0A6M3INR7_9ZZZZ</name>
<accession>A0A6M3INR7</accession>
<dbReference type="GO" id="GO:0016757">
    <property type="term" value="F:glycosyltransferase activity"/>
    <property type="evidence" value="ECO:0007669"/>
    <property type="project" value="InterPro"/>
</dbReference>
<gene>
    <name evidence="3" type="ORF">MM415B01340_0011</name>
</gene>
<dbReference type="PANTHER" id="PTHR12526:SF584">
    <property type="entry name" value="GLYCOSYLTRANSFERASE"/>
    <property type="match status" value="1"/>
</dbReference>
<dbReference type="Gene3D" id="3.40.50.150">
    <property type="entry name" value="Vaccinia Virus protein VP39"/>
    <property type="match status" value="1"/>
</dbReference>
<dbReference type="Gene3D" id="3.40.50.2000">
    <property type="entry name" value="Glycogen Phosphorylase B"/>
    <property type="match status" value="1"/>
</dbReference>
<dbReference type="Gene3D" id="3.90.550.10">
    <property type="entry name" value="Spore Coat Polysaccharide Biosynthesis Protein SpsA, Chain A"/>
    <property type="match status" value="1"/>
</dbReference>
<dbReference type="PROSITE" id="PS50005">
    <property type="entry name" value="TPR"/>
    <property type="match status" value="1"/>
</dbReference>
<dbReference type="InterPro" id="IPR011990">
    <property type="entry name" value="TPR-like_helical_dom_sf"/>
</dbReference>
<dbReference type="Pfam" id="PF13181">
    <property type="entry name" value="TPR_8"/>
    <property type="match status" value="2"/>
</dbReference>
<dbReference type="InterPro" id="IPR001296">
    <property type="entry name" value="Glyco_trans_1"/>
</dbReference>
<evidence type="ECO:0000313" key="3">
    <source>
        <dbReference type="EMBL" id="QJA59146.1"/>
    </source>
</evidence>
<dbReference type="SUPFAM" id="SSF48452">
    <property type="entry name" value="TPR-like"/>
    <property type="match status" value="1"/>
</dbReference>
<dbReference type="PANTHER" id="PTHR12526">
    <property type="entry name" value="GLYCOSYLTRANSFERASE"/>
    <property type="match status" value="1"/>
</dbReference>
<evidence type="ECO:0000259" key="2">
    <source>
        <dbReference type="Pfam" id="PF00535"/>
    </source>
</evidence>
<dbReference type="SMART" id="SM00028">
    <property type="entry name" value="TPR"/>
    <property type="match status" value="3"/>
</dbReference>
<evidence type="ECO:0000259" key="1">
    <source>
        <dbReference type="Pfam" id="PF00534"/>
    </source>
</evidence>
<protein>
    <submittedName>
        <fullName evidence="3">Putative tetratricopeptide repeat protein</fullName>
    </submittedName>
</protein>
<dbReference type="CDD" id="cd02440">
    <property type="entry name" value="AdoMet_MTases"/>
    <property type="match status" value="1"/>
</dbReference>
<feature type="domain" description="Glycosyltransferase 2-like" evidence="2">
    <location>
        <begin position="9"/>
        <end position="148"/>
    </location>
</feature>
<dbReference type="SUPFAM" id="SSF53448">
    <property type="entry name" value="Nucleotide-diphospho-sugar transferases"/>
    <property type="match status" value="1"/>
</dbReference>
<dbReference type="SUPFAM" id="SSF53335">
    <property type="entry name" value="S-adenosyl-L-methionine-dependent methyltransferases"/>
    <property type="match status" value="1"/>
</dbReference>
<sequence length="968" mass="112995">MQLALNVIVKDEVNEIDRIIHDYREHFDEMCFAIDDDKVFSDCLQAYSHDKGIKFFKYEWRENFSAKRNFLAEKTESPYYMRIDCDDAIENPEKIRPLFDRMVEKGKNLVYLPYIYSKDKDGNCIAEHWRESIILKRPDIYWKKNVHENIFIEDESLSRGMKADSIRIIHNLTDEHARESSRRNLKILLAEFQRDKTNTDPRTIAYIGRVFMGLGLWEGAISFLELLIARSGWDDDKYFAWVHLAECHKSLGNLDLAIGACNEAFEINTSFPDAYICKGSIHLMKGNYDKALDWLMYGLVRPKPDTMFVLDPSVYGWRVRLYIALAYLGKGEYEEALSYFIQAKQLAPTSSEILSKEKVFLDAYELNQYTKTLLNLIKLTDNTETLVETIPEKYLADERIISIKNKYCKPHYWSRKSVVIFCGNSWEDWTPASVLNGIGGSEEAVIYLSKELVKLGWEVTVFNQCGENAGTYDGVVYKNSYEFNLRDTFHIVIGWRRDLFREIDNLRCRKKIVWLHDIPNEKDYIDAKNHLDKIVVLSQFHNNLLPKDLPNRCRFISSNGVNIEDFKPSLLIRNPHRMIHTSSYDRGIEHLLTMWQDIRKEVPDAELHLFYGWDTYDKMMKAGRRPEKYRQIMSDLMKQEGIFEHGRIGHRQLVKEFQKSGVWVYPSHFEEISCISAMKAQACGCVPVCTDYAALDETVLGGVKVNGIAGKGDTNESFKKELIKVLKETDYQEELRKNLPDKEIFSWERVAKKWSDELFVLENIKYENMQDYEDTYAHYGYWNPQPLEQGYEPPRFTWAIDFVEKNPQLKTGLDIGTFDGCLSVRISEIYKGRFVCDAQDIKTKELDFAKEVIKKKGLDTVIYTGCAIERFETDKKYDVVFCMEMLEHTIEPQVVLKKIHSLLNDGGSVLLTVPDRDGGFGREQDELFNGSHLRDYTLETLTTEVSTYFDIVEMYKKDELIMTILRKK</sequence>
<dbReference type="CDD" id="cd03801">
    <property type="entry name" value="GT4_PimA-like"/>
    <property type="match status" value="1"/>
</dbReference>
<dbReference type="SUPFAM" id="SSF53756">
    <property type="entry name" value="UDP-Glycosyltransferase/glycogen phosphorylase"/>
    <property type="match status" value="1"/>
</dbReference>
<feature type="domain" description="Glycosyl transferase family 1" evidence="1">
    <location>
        <begin position="583"/>
        <end position="738"/>
    </location>
</feature>
<dbReference type="Pfam" id="PF00534">
    <property type="entry name" value="Glycos_transf_1"/>
    <property type="match status" value="1"/>
</dbReference>
<dbReference type="InterPro" id="IPR001173">
    <property type="entry name" value="Glyco_trans_2-like"/>
</dbReference>
<dbReference type="Gene3D" id="1.25.40.10">
    <property type="entry name" value="Tetratricopeptide repeat domain"/>
    <property type="match status" value="1"/>
</dbReference>
<dbReference type="Pfam" id="PF00535">
    <property type="entry name" value="Glycos_transf_2"/>
    <property type="match status" value="1"/>
</dbReference>
<dbReference type="AlphaFoldDB" id="A0A6M3INR7"/>
<organism evidence="3">
    <name type="scientific">viral metagenome</name>
    <dbReference type="NCBI Taxonomy" id="1070528"/>
    <lineage>
        <taxon>unclassified sequences</taxon>
        <taxon>metagenomes</taxon>
        <taxon>organismal metagenomes</taxon>
    </lineage>
</organism>
<dbReference type="EMBL" id="MT141356">
    <property type="protein sequence ID" value="QJA59146.1"/>
    <property type="molecule type" value="Genomic_DNA"/>
</dbReference>
<dbReference type="InterPro" id="IPR029063">
    <property type="entry name" value="SAM-dependent_MTases_sf"/>
</dbReference>